<dbReference type="EMBL" id="JAAEDK010000010">
    <property type="protein sequence ID" value="MBR0658754.1"/>
    <property type="molecule type" value="Genomic_DNA"/>
</dbReference>
<keyword evidence="5" id="KW-1185">Reference proteome</keyword>
<evidence type="ECO:0000256" key="1">
    <source>
        <dbReference type="SAM" id="Phobius"/>
    </source>
</evidence>
<evidence type="ECO:0000313" key="5">
    <source>
        <dbReference type="Proteomes" id="UP000746741"/>
    </source>
</evidence>
<dbReference type="InterPro" id="IPR036465">
    <property type="entry name" value="vWFA_dom_sf"/>
</dbReference>
<evidence type="ECO:0000313" key="6">
    <source>
        <dbReference type="Proteomes" id="UP001138708"/>
    </source>
</evidence>
<dbReference type="Proteomes" id="UP001138708">
    <property type="component" value="Unassembled WGS sequence"/>
</dbReference>
<keyword evidence="1" id="KW-0812">Transmembrane</keyword>
<gene>
    <name evidence="4" type="ORF">GWK15_09785</name>
    <name evidence="3" type="ORF">GXW75_05810</name>
</gene>
<evidence type="ECO:0000259" key="2">
    <source>
        <dbReference type="Pfam" id="PF13400"/>
    </source>
</evidence>
<dbReference type="InterPro" id="IPR028087">
    <property type="entry name" value="Tad_N"/>
</dbReference>
<keyword evidence="1" id="KW-0472">Membrane</keyword>
<dbReference type="Pfam" id="PF13400">
    <property type="entry name" value="Tad"/>
    <property type="match status" value="1"/>
</dbReference>
<sequence length="609" mass="65087">MTGSRSRRGAVATLSAVIMVPVIGFAGLAVDLTRIWLVSARLKTSVDAASLVAARTMTSTTRDADTRAVFWANYTMNGRSARSHMLATPNTTVEITPVGTTRIRVTARATVPTTLFGIISRNTTPLEETSLAEREGTGLEIAIAIDQTSSMLASAGGGQTKLDLAKAGVIALLDILYGTEDTKRNMWLSVVPWARTINIGTANASLLDTSAMPASWTTFSGNWAGCVESRRNGHDITDAAPTTNQTRFPPYYWDTTYRQVGWVGTDIPVGVATLARNASRFTSVTGGAAYEGGSLCTSGNAYGAVTMSLYASANANNPTNYSVRFCRGANDWRDLSDTANPTRLRTLSASSGNAAYNPMYDYLVDAGFSGNGFLQTSAAGPNTLCAMTPITPLTASRAAVEAAVRAIQAPDKSGGTTVVAGMQGAWYTLSPNWRNQWTGIATSSEFGALPVAYNTRNMSKIAVILTDGDNNWQPPYSMDINRVTYTVRDSVRGSNWFTELMYNAYGRRTDYNTNTTGTDIATATSTTQQQANADARLDERFAAVCTAMKAQGITIYVVGLEVTQGSAIDTMLAACASDSRTYIRAQTAQDVPNAFREIANQLVALRLVE</sequence>
<comment type="caution">
    <text evidence="3">The sequence shown here is derived from an EMBL/GenBank/DDBJ whole genome shotgun (WGS) entry which is preliminary data.</text>
</comment>
<feature type="domain" description="Putative Flp pilus-assembly TadG-like N-terminal" evidence="2">
    <location>
        <begin position="9"/>
        <end position="55"/>
    </location>
</feature>
<protein>
    <submittedName>
        <fullName evidence="3">Pilus assembly protein</fullName>
    </submittedName>
</protein>
<reference evidence="3" key="3">
    <citation type="journal article" date="2021" name="Syst. Appl. Microbiol.">
        <title>Roseomonas hellenica sp. nov., isolated from roots of wild-growing Alkanna tinctoria.</title>
        <authorList>
            <person name="Rat A."/>
            <person name="Naranjo H.D."/>
            <person name="Lebbe L."/>
            <person name="Cnockaert M."/>
            <person name="Krigas N."/>
            <person name="Grigoriadou K."/>
            <person name="Maloupa E."/>
            <person name="Willems A."/>
        </authorList>
    </citation>
    <scope>NUCLEOTIDE SEQUENCE</scope>
    <source>
        <strain evidence="3">LMG 31161</strain>
    </source>
</reference>
<dbReference type="RefSeq" id="WP_168041096.1">
    <property type="nucleotide sequence ID" value="NZ_JAAEDK010000010.1"/>
</dbReference>
<evidence type="ECO:0000313" key="4">
    <source>
        <dbReference type="EMBL" id="NKE17232.1"/>
    </source>
</evidence>
<organism evidence="3 6">
    <name type="scientific">Neoroseomonas oryzicola</name>
    <dbReference type="NCBI Taxonomy" id="535904"/>
    <lineage>
        <taxon>Bacteria</taxon>
        <taxon>Pseudomonadati</taxon>
        <taxon>Pseudomonadota</taxon>
        <taxon>Alphaproteobacteria</taxon>
        <taxon>Acetobacterales</taxon>
        <taxon>Acetobacteraceae</taxon>
        <taxon>Neoroseomonas</taxon>
    </lineage>
</organism>
<feature type="transmembrane region" description="Helical" evidence="1">
    <location>
        <begin position="12"/>
        <end position="37"/>
    </location>
</feature>
<name>A0A9X9WEJ4_9PROT</name>
<reference evidence="3" key="1">
    <citation type="submission" date="2020-01" db="EMBL/GenBank/DDBJ databases">
        <authorList>
            <person name="Rat A."/>
        </authorList>
    </citation>
    <scope>NUCLEOTIDE SEQUENCE</scope>
    <source>
        <strain evidence="3">LMG 31161</strain>
    </source>
</reference>
<dbReference type="Proteomes" id="UP000746741">
    <property type="component" value="Unassembled WGS sequence"/>
</dbReference>
<keyword evidence="1" id="KW-1133">Transmembrane helix</keyword>
<dbReference type="Gene3D" id="3.40.50.410">
    <property type="entry name" value="von Willebrand factor, type A domain"/>
    <property type="match status" value="1"/>
</dbReference>
<dbReference type="SUPFAM" id="SSF53300">
    <property type="entry name" value="vWA-like"/>
    <property type="match status" value="1"/>
</dbReference>
<evidence type="ECO:0000313" key="3">
    <source>
        <dbReference type="EMBL" id="MBR0658754.1"/>
    </source>
</evidence>
<dbReference type="EMBL" id="JAAVUP010000002">
    <property type="protein sequence ID" value="NKE17232.1"/>
    <property type="molecule type" value="Genomic_DNA"/>
</dbReference>
<proteinExistence type="predicted"/>
<reference evidence="4 5" key="2">
    <citation type="submission" date="2020-02" db="EMBL/GenBank/DDBJ databases">
        <authorList>
            <person name="Sun Q."/>
            <person name="Inoue M."/>
        </authorList>
    </citation>
    <scope>NUCLEOTIDE SEQUENCE [LARGE SCALE GENOMIC DNA]</scope>
    <source>
        <strain evidence="4 5">KCTC 22478</strain>
    </source>
</reference>
<accession>A0A9X9WEJ4</accession>
<dbReference type="AlphaFoldDB" id="A0A9X9WEJ4"/>